<organism evidence="3 4">
    <name type="scientific">Ruegeria halocynthiae</name>
    <dbReference type="NCBI Taxonomy" id="985054"/>
    <lineage>
        <taxon>Bacteria</taxon>
        <taxon>Pseudomonadati</taxon>
        <taxon>Pseudomonadota</taxon>
        <taxon>Alphaproteobacteria</taxon>
        <taxon>Rhodobacterales</taxon>
        <taxon>Roseobacteraceae</taxon>
        <taxon>Ruegeria</taxon>
    </lineage>
</organism>
<keyword evidence="3" id="KW-0645">Protease</keyword>
<dbReference type="GO" id="GO:0006508">
    <property type="term" value="P:proteolysis"/>
    <property type="evidence" value="ECO:0007669"/>
    <property type="project" value="UniProtKB-KW"/>
</dbReference>
<feature type="transmembrane region" description="Helical" evidence="1">
    <location>
        <begin position="77"/>
        <end position="102"/>
    </location>
</feature>
<dbReference type="STRING" id="985054.SAMN05444358_1292"/>
<proteinExistence type="predicted"/>
<dbReference type="OrthoDB" id="3693644at2"/>
<feature type="domain" description="CAAX prenyl protease 2/Lysostaphin resistance protein A-like" evidence="2">
    <location>
        <begin position="115"/>
        <end position="218"/>
    </location>
</feature>
<dbReference type="PANTHER" id="PTHR35797:SF1">
    <property type="entry name" value="PROTEASE"/>
    <property type="match status" value="1"/>
</dbReference>
<dbReference type="InterPro" id="IPR003675">
    <property type="entry name" value="Rce1/LyrA-like_dom"/>
</dbReference>
<dbReference type="EMBL" id="FNNP01000029">
    <property type="protein sequence ID" value="SDX98474.1"/>
    <property type="molecule type" value="Genomic_DNA"/>
</dbReference>
<gene>
    <name evidence="3" type="ORF">SAMN05444358_1292</name>
</gene>
<dbReference type="PANTHER" id="PTHR35797">
    <property type="entry name" value="PROTEASE-RELATED"/>
    <property type="match status" value="1"/>
</dbReference>
<feature type="transmembrane region" description="Helical" evidence="1">
    <location>
        <begin position="39"/>
        <end position="57"/>
    </location>
</feature>
<keyword evidence="1" id="KW-0472">Membrane</keyword>
<dbReference type="GO" id="GO:0080120">
    <property type="term" value="P:CAAX-box protein maturation"/>
    <property type="evidence" value="ECO:0007669"/>
    <property type="project" value="UniProtKB-ARBA"/>
</dbReference>
<evidence type="ECO:0000259" key="2">
    <source>
        <dbReference type="Pfam" id="PF02517"/>
    </source>
</evidence>
<reference evidence="4" key="1">
    <citation type="submission" date="2016-10" db="EMBL/GenBank/DDBJ databases">
        <authorList>
            <person name="Varghese N."/>
            <person name="Submissions S."/>
        </authorList>
    </citation>
    <scope>NUCLEOTIDE SEQUENCE [LARGE SCALE GENOMIC DNA]</scope>
    <source>
        <strain evidence="4">DSM 27839</strain>
    </source>
</reference>
<evidence type="ECO:0000256" key="1">
    <source>
        <dbReference type="SAM" id="Phobius"/>
    </source>
</evidence>
<feature type="transmembrane region" description="Helical" evidence="1">
    <location>
        <begin position="12"/>
        <end position="33"/>
    </location>
</feature>
<evidence type="ECO:0000313" key="3">
    <source>
        <dbReference type="EMBL" id="SDX98474.1"/>
    </source>
</evidence>
<dbReference type="RefSeq" id="WP_074739687.1">
    <property type="nucleotide sequence ID" value="NZ_FNNP01000029.1"/>
</dbReference>
<evidence type="ECO:0000313" key="4">
    <source>
        <dbReference type="Proteomes" id="UP000183400"/>
    </source>
</evidence>
<feature type="transmembrane region" description="Helical" evidence="1">
    <location>
        <begin position="176"/>
        <end position="199"/>
    </location>
</feature>
<dbReference type="AlphaFoldDB" id="A0A1H3G7L1"/>
<keyword evidence="1" id="KW-0812">Transmembrane</keyword>
<keyword evidence="4" id="KW-1185">Reference proteome</keyword>
<sequence length="272" mass="29466">MAEITPPANRRNICFFVLGTLALSIVGGSVMAMDIEAGGLIFILSPAVIAIGLRAFAGDGWSDAGFVLNLKGNIGHYAQLIGLFPLAFVAVGVVGVMCGTAHLQAGFGPHYLEAVAALALPALFFSLSEEVGWRGYLHPRLEALGLSPVRRDLSVAAVWAAWHIPYYAVLQDFLGLPLWQFASLFVVGTYVMTVVFGAIRHKTQSIWPIVLTHAIVNILSVPLLDHTIIVVEHQALLGPRPDSIAVILMQLAFLRWIRLKPARHGAHNSRLR</sequence>
<dbReference type="GO" id="GO:0004175">
    <property type="term" value="F:endopeptidase activity"/>
    <property type="evidence" value="ECO:0007669"/>
    <property type="project" value="UniProtKB-ARBA"/>
</dbReference>
<accession>A0A1H3G7L1</accession>
<keyword evidence="1" id="KW-1133">Transmembrane helix</keyword>
<name>A0A1H3G7L1_9RHOB</name>
<dbReference type="Pfam" id="PF02517">
    <property type="entry name" value="Rce1-like"/>
    <property type="match status" value="1"/>
</dbReference>
<dbReference type="InterPro" id="IPR042150">
    <property type="entry name" value="MmRce1-like"/>
</dbReference>
<protein>
    <submittedName>
        <fullName evidence="3">CAAX protease self-immunity</fullName>
    </submittedName>
</protein>
<dbReference type="Proteomes" id="UP000183400">
    <property type="component" value="Unassembled WGS sequence"/>
</dbReference>
<keyword evidence="3" id="KW-0378">Hydrolase</keyword>